<name>A0A2C8B4F4_9ACTN</name>
<sequence length="148" mass="17219">MVDHDEIRRQQESLWQTQLKHPDIDIMGKMGGWLAGPPSPDPPAGPVWQWGPEDMHKRFLIIYPDGTDSTGSIHEYVSLLARLPPFGPDRRFSYDESIELCRLMHTMGAWSWDEPRHCLVWSSKRTHELEARAIDAWLRWLHSRGGHD</sequence>
<accession>A0A2C8B4F4</accession>
<gene>
    <name evidence="1" type="ORF">PFR_JS23_637</name>
</gene>
<proteinExistence type="predicted"/>
<dbReference type="RefSeq" id="WP_013161496.1">
    <property type="nucleotide sequence ID" value="NZ_CCYS01000044.1"/>
</dbReference>
<evidence type="ECO:0000313" key="2">
    <source>
        <dbReference type="Proteomes" id="UP000250080"/>
    </source>
</evidence>
<reference evidence="1 2" key="1">
    <citation type="submission" date="2016-09" db="EMBL/GenBank/DDBJ databases">
        <authorList>
            <person name="Laine KS P."/>
        </authorList>
    </citation>
    <scope>NUCLEOTIDE SEQUENCE [LARGE SCALE GENOMIC DNA]</scope>
    <source>
        <strain evidence="1">PFRJS-23</strain>
    </source>
</reference>
<dbReference type="EMBL" id="LT618793">
    <property type="protein sequence ID" value="SCQ76484.1"/>
    <property type="molecule type" value="Genomic_DNA"/>
</dbReference>
<evidence type="ECO:0000313" key="1">
    <source>
        <dbReference type="EMBL" id="SCQ76484.1"/>
    </source>
</evidence>
<organism evidence="1 2">
    <name type="scientific">Propionibacterium freudenreichii</name>
    <dbReference type="NCBI Taxonomy" id="1744"/>
    <lineage>
        <taxon>Bacteria</taxon>
        <taxon>Bacillati</taxon>
        <taxon>Actinomycetota</taxon>
        <taxon>Actinomycetes</taxon>
        <taxon>Propionibacteriales</taxon>
        <taxon>Propionibacteriaceae</taxon>
        <taxon>Propionibacterium</taxon>
    </lineage>
</organism>
<protein>
    <submittedName>
        <fullName evidence="1">Uncharacterized protein</fullName>
    </submittedName>
</protein>
<dbReference type="AlphaFoldDB" id="A0A2C8B4F4"/>
<dbReference type="Proteomes" id="UP000250080">
    <property type="component" value="Chromosome I"/>
</dbReference>